<dbReference type="InterPro" id="IPR001509">
    <property type="entry name" value="Epimerase_deHydtase"/>
</dbReference>
<name>A0A8H5HPX9_9AGAR</name>
<dbReference type="InterPro" id="IPR050425">
    <property type="entry name" value="NAD(P)_dehydrat-like"/>
</dbReference>
<protein>
    <recommendedName>
        <fullName evidence="3">NAD-dependent epimerase/dehydratase domain-containing protein</fullName>
    </recommendedName>
</protein>
<sequence>MPSPPLNNMVTETRPNLVVVTGGTGYVGSMVIDQLLKEGYNVRATARSLKVDSLKATYPHADGKLEVVEMRDLVTDSGKWPTILQGVDAVIHIAGPVYHPYTTSEEIYSAAVGGTQALLDALNNSTVKRFVMTTSIAAFFKPDFSNIMDKTVYDHNTWSVIDDIDPKAHTPSYTYVACKAISDKQIWKAAEKCPHIDFILPPTLYGWFPEHYPTPKHVPELNGNKFLYELIQKDVKFPTWPISTIAHNRDVAKAHVRALTAPVLPKGEKKRLIITLGTMTWVEAIEFLKSPE</sequence>
<keyword evidence="5" id="KW-1185">Reference proteome</keyword>
<evidence type="ECO:0000256" key="2">
    <source>
        <dbReference type="ARBA" id="ARBA00023445"/>
    </source>
</evidence>
<dbReference type="OrthoDB" id="2735536at2759"/>
<dbReference type="Proteomes" id="UP000518752">
    <property type="component" value="Unassembled WGS sequence"/>
</dbReference>
<evidence type="ECO:0000313" key="4">
    <source>
        <dbReference type="EMBL" id="KAF5387481.1"/>
    </source>
</evidence>
<accession>A0A8H5HPX9</accession>
<reference evidence="4 5" key="1">
    <citation type="journal article" date="2020" name="ISME J.">
        <title>Uncovering the hidden diversity of litter-decomposition mechanisms in mushroom-forming fungi.</title>
        <authorList>
            <person name="Floudas D."/>
            <person name="Bentzer J."/>
            <person name="Ahren D."/>
            <person name="Johansson T."/>
            <person name="Persson P."/>
            <person name="Tunlid A."/>
        </authorList>
    </citation>
    <scope>NUCLEOTIDE SEQUENCE [LARGE SCALE GENOMIC DNA]</scope>
    <source>
        <strain evidence="4 5">CBS 406.79</strain>
    </source>
</reference>
<dbReference type="SUPFAM" id="SSF51735">
    <property type="entry name" value="NAD(P)-binding Rossmann-fold domains"/>
    <property type="match status" value="1"/>
</dbReference>
<comment type="similarity">
    <text evidence="2">Belongs to the NAD(P)-dependent epimerase/dehydratase family. Dihydroflavonol-4-reductase subfamily.</text>
</comment>
<organism evidence="4 5">
    <name type="scientific">Collybiopsis confluens</name>
    <dbReference type="NCBI Taxonomy" id="2823264"/>
    <lineage>
        <taxon>Eukaryota</taxon>
        <taxon>Fungi</taxon>
        <taxon>Dikarya</taxon>
        <taxon>Basidiomycota</taxon>
        <taxon>Agaricomycotina</taxon>
        <taxon>Agaricomycetes</taxon>
        <taxon>Agaricomycetidae</taxon>
        <taxon>Agaricales</taxon>
        <taxon>Marasmiineae</taxon>
        <taxon>Omphalotaceae</taxon>
        <taxon>Collybiopsis</taxon>
    </lineage>
</organism>
<dbReference type="EMBL" id="JAACJN010000032">
    <property type="protein sequence ID" value="KAF5387481.1"/>
    <property type="molecule type" value="Genomic_DNA"/>
</dbReference>
<proteinExistence type="inferred from homology"/>
<dbReference type="PANTHER" id="PTHR10366:SF564">
    <property type="entry name" value="STEROL-4-ALPHA-CARBOXYLATE 3-DEHYDROGENASE, DECARBOXYLATING"/>
    <property type="match status" value="1"/>
</dbReference>
<dbReference type="InterPro" id="IPR036291">
    <property type="entry name" value="NAD(P)-bd_dom_sf"/>
</dbReference>
<evidence type="ECO:0000313" key="5">
    <source>
        <dbReference type="Proteomes" id="UP000518752"/>
    </source>
</evidence>
<dbReference type="AlphaFoldDB" id="A0A8H5HPX9"/>
<dbReference type="PANTHER" id="PTHR10366">
    <property type="entry name" value="NAD DEPENDENT EPIMERASE/DEHYDRATASE"/>
    <property type="match status" value="1"/>
</dbReference>
<dbReference type="Pfam" id="PF01370">
    <property type="entry name" value="Epimerase"/>
    <property type="match status" value="1"/>
</dbReference>
<gene>
    <name evidence="4" type="ORF">D9757_007799</name>
</gene>
<dbReference type="Gene3D" id="3.40.50.720">
    <property type="entry name" value="NAD(P)-binding Rossmann-like Domain"/>
    <property type="match status" value="1"/>
</dbReference>
<evidence type="ECO:0000259" key="3">
    <source>
        <dbReference type="Pfam" id="PF01370"/>
    </source>
</evidence>
<evidence type="ECO:0000256" key="1">
    <source>
        <dbReference type="ARBA" id="ARBA00023002"/>
    </source>
</evidence>
<comment type="caution">
    <text evidence="4">The sequence shown here is derived from an EMBL/GenBank/DDBJ whole genome shotgun (WGS) entry which is preliminary data.</text>
</comment>
<keyword evidence="1" id="KW-0560">Oxidoreductase</keyword>
<feature type="domain" description="NAD-dependent epimerase/dehydratase" evidence="3">
    <location>
        <begin position="18"/>
        <end position="263"/>
    </location>
</feature>
<dbReference type="GO" id="GO:0016616">
    <property type="term" value="F:oxidoreductase activity, acting on the CH-OH group of donors, NAD or NADP as acceptor"/>
    <property type="evidence" value="ECO:0007669"/>
    <property type="project" value="TreeGrafter"/>
</dbReference>